<evidence type="ECO:0000313" key="3">
    <source>
        <dbReference type="Proteomes" id="UP001595805"/>
    </source>
</evidence>
<feature type="transmembrane region" description="Helical" evidence="1">
    <location>
        <begin position="28"/>
        <end position="45"/>
    </location>
</feature>
<dbReference type="EMBL" id="JBHRZS010000007">
    <property type="protein sequence ID" value="MFC3881296.1"/>
    <property type="molecule type" value="Genomic_DNA"/>
</dbReference>
<evidence type="ECO:0000313" key="2">
    <source>
        <dbReference type="EMBL" id="MFC3881296.1"/>
    </source>
</evidence>
<organism evidence="2 3">
    <name type="scientific">Algoriphagus namhaensis</name>
    <dbReference type="NCBI Taxonomy" id="915353"/>
    <lineage>
        <taxon>Bacteria</taxon>
        <taxon>Pseudomonadati</taxon>
        <taxon>Bacteroidota</taxon>
        <taxon>Cytophagia</taxon>
        <taxon>Cytophagales</taxon>
        <taxon>Cyclobacteriaceae</taxon>
        <taxon>Algoriphagus</taxon>
    </lineage>
</organism>
<comment type="caution">
    <text evidence="2">The sequence shown here is derived from an EMBL/GenBank/DDBJ whole genome shotgun (WGS) entry which is preliminary data.</text>
</comment>
<dbReference type="Proteomes" id="UP001595805">
    <property type="component" value="Unassembled WGS sequence"/>
</dbReference>
<proteinExistence type="predicted"/>
<feature type="transmembrane region" description="Helical" evidence="1">
    <location>
        <begin position="51"/>
        <end position="72"/>
    </location>
</feature>
<evidence type="ECO:0000256" key="1">
    <source>
        <dbReference type="SAM" id="Phobius"/>
    </source>
</evidence>
<keyword evidence="3" id="KW-1185">Reference proteome</keyword>
<dbReference type="RefSeq" id="WP_377906635.1">
    <property type="nucleotide sequence ID" value="NZ_JBHRZS010000007.1"/>
</dbReference>
<protein>
    <submittedName>
        <fullName evidence="2">Uncharacterized protein</fullName>
    </submittedName>
</protein>
<sequence>MDTMDRRDEFLLKMYEQMFNDIDRHHKIVWQVIGVLIGSFAVVALAEKELIPIDIAVAVVILISLWVIAHVYDSNYWYNRNLVIISNIERQFLKKEDLKEIQYYFGEHRDKNAVQTSLKIQLYVGWGLVVLFLSYHFITEIYPGFFISWADASFDWMKMMPYIVLIVFYLKLVKWIKKKRENDYEEFVANSPGIEIDTSSINYGGGHPISKK</sequence>
<keyword evidence="1" id="KW-0812">Transmembrane</keyword>
<keyword evidence="1" id="KW-1133">Transmembrane helix</keyword>
<keyword evidence="1" id="KW-0472">Membrane</keyword>
<gene>
    <name evidence="2" type="ORF">ACFOSV_13975</name>
</gene>
<accession>A0ABV8AWR5</accession>
<reference evidence="3" key="1">
    <citation type="journal article" date="2019" name="Int. J. Syst. Evol. Microbiol.">
        <title>The Global Catalogue of Microorganisms (GCM) 10K type strain sequencing project: providing services to taxonomists for standard genome sequencing and annotation.</title>
        <authorList>
            <consortium name="The Broad Institute Genomics Platform"/>
            <consortium name="The Broad Institute Genome Sequencing Center for Infectious Disease"/>
            <person name="Wu L."/>
            <person name="Ma J."/>
        </authorList>
    </citation>
    <scope>NUCLEOTIDE SEQUENCE [LARGE SCALE GENOMIC DNA]</scope>
    <source>
        <strain evidence="3">CCUG 60523</strain>
    </source>
</reference>
<feature type="transmembrane region" description="Helical" evidence="1">
    <location>
        <begin position="159"/>
        <end position="176"/>
    </location>
</feature>
<feature type="transmembrane region" description="Helical" evidence="1">
    <location>
        <begin position="120"/>
        <end position="139"/>
    </location>
</feature>
<name>A0ABV8AWR5_9BACT</name>